<name>A0A3B0UUG5_9ZZZZ</name>
<sequence>GATPYGNIALENYNDVVAVAKNGKLLGSIRFDAGFVPMPQGSAKLSNCDIAKIGKWVKDGTPNN</sequence>
<proteinExistence type="predicted"/>
<accession>A0A3B0UUG5</accession>
<protein>
    <submittedName>
        <fullName evidence="1">Uncharacterized protein</fullName>
    </submittedName>
</protein>
<organism evidence="1">
    <name type="scientific">hydrothermal vent metagenome</name>
    <dbReference type="NCBI Taxonomy" id="652676"/>
    <lineage>
        <taxon>unclassified sequences</taxon>
        <taxon>metagenomes</taxon>
        <taxon>ecological metagenomes</taxon>
    </lineage>
</organism>
<gene>
    <name evidence="1" type="ORF">MNBD_BACTEROID07-453</name>
</gene>
<dbReference type="EMBL" id="UOET01000453">
    <property type="protein sequence ID" value="VAW30002.1"/>
    <property type="molecule type" value="Genomic_DNA"/>
</dbReference>
<reference evidence="1" key="1">
    <citation type="submission" date="2018-06" db="EMBL/GenBank/DDBJ databases">
        <authorList>
            <person name="Zhirakovskaya E."/>
        </authorList>
    </citation>
    <scope>NUCLEOTIDE SEQUENCE</scope>
</reference>
<evidence type="ECO:0000313" key="1">
    <source>
        <dbReference type="EMBL" id="VAW30002.1"/>
    </source>
</evidence>
<dbReference type="AlphaFoldDB" id="A0A3B0UUG5"/>
<feature type="non-terminal residue" evidence="1">
    <location>
        <position position="1"/>
    </location>
</feature>